<protein>
    <submittedName>
        <fullName evidence="2">Transposase</fullName>
    </submittedName>
</protein>
<name>A0A7Z0S4F2_9STRE</name>
<accession>A0A7Z0S4F2</accession>
<dbReference type="EMBL" id="JACBXX010000062">
    <property type="protein sequence ID" value="NYS95927.1"/>
    <property type="molecule type" value="Genomic_DNA"/>
</dbReference>
<proteinExistence type="predicted"/>
<evidence type="ECO:0000313" key="2">
    <source>
        <dbReference type="EMBL" id="NYS95927.1"/>
    </source>
</evidence>
<dbReference type="InterPro" id="IPR002560">
    <property type="entry name" value="Transposase_DDE"/>
</dbReference>
<dbReference type="PANTHER" id="PTHR33498">
    <property type="entry name" value="TRANSPOSASE FOR INSERTION SEQUENCE ELEMENT IS1557"/>
    <property type="match status" value="1"/>
</dbReference>
<dbReference type="Pfam" id="PF01610">
    <property type="entry name" value="DDE_Tnp_ISL3"/>
    <property type="match status" value="1"/>
</dbReference>
<sequence length="102" mass="12317">MNAAYDSMVKKTFPKARIFIDRLHIIQQLTNTFKNVRIQEMNHLNRHSGEEVKYHHLFKRYLSAQDIALKLIDYNPVLKETYDFYQPLLGYFKDRNADYFLT</sequence>
<evidence type="ECO:0000313" key="3">
    <source>
        <dbReference type="Proteomes" id="UP000589521"/>
    </source>
</evidence>
<gene>
    <name evidence="2" type="ORF">HZY94_01715</name>
</gene>
<evidence type="ECO:0000259" key="1">
    <source>
        <dbReference type="Pfam" id="PF01610"/>
    </source>
</evidence>
<dbReference type="AlphaFoldDB" id="A0A7Z0S4F2"/>
<organism evidence="2 3">
    <name type="scientific">Streptococcus danieliae</name>
    <dbReference type="NCBI Taxonomy" id="747656"/>
    <lineage>
        <taxon>Bacteria</taxon>
        <taxon>Bacillati</taxon>
        <taxon>Bacillota</taxon>
        <taxon>Bacilli</taxon>
        <taxon>Lactobacillales</taxon>
        <taxon>Streptococcaceae</taxon>
        <taxon>Streptococcus</taxon>
    </lineage>
</organism>
<reference evidence="2 3" key="1">
    <citation type="submission" date="2020-07" db="EMBL/GenBank/DDBJ databases">
        <title>MOT database genomes.</title>
        <authorList>
            <person name="Joseph S."/>
            <person name="Aduse-Opoku J."/>
            <person name="Hashim A."/>
            <person name="Wade W."/>
            <person name="Curtis M."/>
        </authorList>
    </citation>
    <scope>NUCLEOTIDE SEQUENCE [LARGE SCALE GENOMIC DNA]</scope>
    <source>
        <strain evidence="2 3">STR</strain>
    </source>
</reference>
<dbReference type="Proteomes" id="UP000589521">
    <property type="component" value="Unassembled WGS sequence"/>
</dbReference>
<dbReference type="InterPro" id="IPR047951">
    <property type="entry name" value="Transpos_ISL3"/>
</dbReference>
<dbReference type="PANTHER" id="PTHR33498:SF1">
    <property type="entry name" value="TRANSPOSASE FOR INSERTION SEQUENCE ELEMENT IS1557"/>
    <property type="match status" value="1"/>
</dbReference>
<feature type="domain" description="Transposase IS204/IS1001/IS1096/IS1165 DDE" evidence="1">
    <location>
        <begin position="1"/>
        <end position="93"/>
    </location>
</feature>
<comment type="caution">
    <text evidence="2">The sequence shown here is derived from an EMBL/GenBank/DDBJ whole genome shotgun (WGS) entry which is preliminary data.</text>
</comment>